<evidence type="ECO:0000256" key="1">
    <source>
        <dbReference type="SAM" id="MobiDB-lite"/>
    </source>
</evidence>
<feature type="compositionally biased region" description="Polar residues" evidence="1">
    <location>
        <begin position="23"/>
        <end position="35"/>
    </location>
</feature>
<sequence length="184" mass="21262">MGLQKPNQAQATQKPDEPRDSNIKTLNLDSNNKTLITEEDNTSKLDLKEVDVENETKKETISNKEFTSLICEKLIFEFRKAYAENFGFYPSISRKHKKLFLEKLEEKTCGEREKLETVAKRLTSALPKYFRLNDPLAKKRNYDLLALSYNLDKVLSSASGITRDTYDHRKSRKEAIKRTLAAIL</sequence>
<dbReference type="STRING" id="1914305.BLW93_07915"/>
<proteinExistence type="predicted"/>
<evidence type="ECO:0000313" key="3">
    <source>
        <dbReference type="Proteomes" id="UP000187408"/>
    </source>
</evidence>
<evidence type="ECO:0000313" key="2">
    <source>
        <dbReference type="EMBL" id="OMH39942.1"/>
    </source>
</evidence>
<feature type="compositionally biased region" description="Polar residues" evidence="1">
    <location>
        <begin position="1"/>
        <end position="13"/>
    </location>
</feature>
<comment type="caution">
    <text evidence="2">The sequence shown here is derived from an EMBL/GenBank/DDBJ whole genome shotgun (WGS) entry which is preliminary data.</text>
</comment>
<gene>
    <name evidence="2" type="ORF">BLW93_07915</name>
</gene>
<dbReference type="EMBL" id="MOEN01000037">
    <property type="protein sequence ID" value="OMH39942.1"/>
    <property type="molecule type" value="Genomic_DNA"/>
</dbReference>
<feature type="region of interest" description="Disordered" evidence="1">
    <location>
        <begin position="1"/>
        <end position="37"/>
    </location>
</feature>
<dbReference type="AlphaFoldDB" id="A0A1R1MJE4"/>
<organism evidence="2 3">
    <name type="scientific">Desulfurobacterium indicum</name>
    <dbReference type="NCBI Taxonomy" id="1914305"/>
    <lineage>
        <taxon>Bacteria</taxon>
        <taxon>Pseudomonadati</taxon>
        <taxon>Aquificota</taxon>
        <taxon>Aquificia</taxon>
        <taxon>Desulfurobacteriales</taxon>
        <taxon>Desulfurobacteriaceae</taxon>
        <taxon>Desulfurobacterium</taxon>
    </lineage>
</organism>
<dbReference type="RefSeq" id="WP_076713554.1">
    <property type="nucleotide sequence ID" value="NZ_MOEN01000037.1"/>
</dbReference>
<dbReference type="Proteomes" id="UP000187408">
    <property type="component" value="Unassembled WGS sequence"/>
</dbReference>
<keyword evidence="3" id="KW-1185">Reference proteome</keyword>
<protein>
    <submittedName>
        <fullName evidence="2">Uncharacterized protein</fullName>
    </submittedName>
</protein>
<name>A0A1R1MJE4_9BACT</name>
<reference evidence="2 3" key="1">
    <citation type="submission" date="2016-10" db="EMBL/GenBank/DDBJ databases">
        <title>Genome sequence of a sulfur-reducing bacterium Desulfurobacterium indicum K6013.</title>
        <authorList>
            <person name="Cao J."/>
            <person name="Shao Z."/>
            <person name="Alain K."/>
            <person name="Jebbar M."/>
        </authorList>
    </citation>
    <scope>NUCLEOTIDE SEQUENCE [LARGE SCALE GENOMIC DNA]</scope>
    <source>
        <strain evidence="2 3">K6013</strain>
    </source>
</reference>
<accession>A0A1R1MJE4</accession>